<organism evidence="1 2">
    <name type="scientific">Avena sativa</name>
    <name type="common">Oat</name>
    <dbReference type="NCBI Taxonomy" id="4498"/>
    <lineage>
        <taxon>Eukaryota</taxon>
        <taxon>Viridiplantae</taxon>
        <taxon>Streptophyta</taxon>
        <taxon>Embryophyta</taxon>
        <taxon>Tracheophyta</taxon>
        <taxon>Spermatophyta</taxon>
        <taxon>Magnoliopsida</taxon>
        <taxon>Liliopsida</taxon>
        <taxon>Poales</taxon>
        <taxon>Poaceae</taxon>
        <taxon>BOP clade</taxon>
        <taxon>Pooideae</taxon>
        <taxon>Poodae</taxon>
        <taxon>Poeae</taxon>
        <taxon>Poeae Chloroplast Group 1 (Aveneae type)</taxon>
        <taxon>Aveninae</taxon>
        <taxon>Avena</taxon>
    </lineage>
</organism>
<evidence type="ECO:0000313" key="1">
    <source>
        <dbReference type="EnsemblPlants" id="AVESA.00010b.r2.2AG0245960.1.CDS"/>
    </source>
</evidence>
<dbReference type="EnsemblPlants" id="AVESA.00010b.r2.2AG0245960.1">
    <property type="protein sequence ID" value="AVESA.00010b.r2.2AG0245960.1.CDS"/>
    <property type="gene ID" value="AVESA.00010b.r2.2AG0245960"/>
</dbReference>
<keyword evidence="2" id="KW-1185">Reference proteome</keyword>
<evidence type="ECO:0000313" key="2">
    <source>
        <dbReference type="Proteomes" id="UP001732700"/>
    </source>
</evidence>
<sequence>MYQQYRRTEIEKCVQNASIFIEKSQRKDGAWYGTWGICFTYGTMFAVRGLVVAGRTYENSYSIRKACNFLLSKQQITGGWGESYISSDTEDYVDSGNPIAVNTSFAMLALTYAGQEHIGCFNSSLYFNYANYRNVFPIMALGELQSRLMENKN</sequence>
<dbReference type="Proteomes" id="UP001732700">
    <property type="component" value="Chromosome 2A"/>
</dbReference>
<name>A0ACD5UFK9_AVESA</name>
<reference evidence="1" key="2">
    <citation type="submission" date="2025-09" db="UniProtKB">
        <authorList>
            <consortium name="EnsemblPlants"/>
        </authorList>
    </citation>
    <scope>IDENTIFICATION</scope>
</reference>
<reference evidence="1" key="1">
    <citation type="submission" date="2021-05" db="EMBL/GenBank/DDBJ databases">
        <authorList>
            <person name="Scholz U."/>
            <person name="Mascher M."/>
            <person name="Fiebig A."/>
        </authorList>
    </citation>
    <scope>NUCLEOTIDE SEQUENCE [LARGE SCALE GENOMIC DNA]</scope>
</reference>
<proteinExistence type="predicted"/>
<accession>A0ACD5UFK9</accession>
<protein>
    <submittedName>
        <fullName evidence="1">Uncharacterized protein</fullName>
    </submittedName>
</protein>